<feature type="domain" description="Sacsin/Nov" evidence="2">
    <location>
        <begin position="22"/>
        <end position="141"/>
    </location>
</feature>
<proteinExistence type="predicted"/>
<dbReference type="Proteomes" id="UP001465976">
    <property type="component" value="Unassembled WGS sequence"/>
</dbReference>
<dbReference type="InterPro" id="IPR058210">
    <property type="entry name" value="SACS/Nov_dom"/>
</dbReference>
<dbReference type="EMBL" id="JBAHYK010000033">
    <property type="protein sequence ID" value="KAL0580354.1"/>
    <property type="molecule type" value="Genomic_DNA"/>
</dbReference>
<dbReference type="InterPro" id="IPR020575">
    <property type="entry name" value="Hsp90_N"/>
</dbReference>
<evidence type="ECO:0000313" key="3">
    <source>
        <dbReference type="EMBL" id="KAL0580354.1"/>
    </source>
</evidence>
<dbReference type="Pfam" id="PF12449">
    <property type="entry name" value="DUF3684"/>
    <property type="match status" value="2"/>
</dbReference>
<dbReference type="Pfam" id="PF25794">
    <property type="entry name" value="SACS"/>
    <property type="match status" value="1"/>
</dbReference>
<dbReference type="SUPFAM" id="SSF55874">
    <property type="entry name" value="ATPase domain of HSP90 chaperone/DNA topoisomerase II/histidine kinase"/>
    <property type="match status" value="1"/>
</dbReference>
<protein>
    <recommendedName>
        <fullName evidence="2">Sacsin/Nov domain-containing protein</fullName>
    </recommendedName>
</protein>
<evidence type="ECO:0000256" key="1">
    <source>
        <dbReference type="SAM" id="MobiDB-lite"/>
    </source>
</evidence>
<gene>
    <name evidence="3" type="ORF">V5O48_001691</name>
</gene>
<name>A0ABR3FXT2_9AGAR</name>
<feature type="region of interest" description="Disordered" evidence="1">
    <location>
        <begin position="1373"/>
        <end position="1479"/>
    </location>
</feature>
<feature type="region of interest" description="Disordered" evidence="1">
    <location>
        <begin position="153"/>
        <end position="173"/>
    </location>
</feature>
<keyword evidence="4" id="KW-1185">Reference proteome</keyword>
<feature type="compositionally biased region" description="Polar residues" evidence="1">
    <location>
        <begin position="1415"/>
        <end position="1433"/>
    </location>
</feature>
<reference evidence="3 4" key="1">
    <citation type="submission" date="2024-02" db="EMBL/GenBank/DDBJ databases">
        <title>A draft genome for the cacao thread blight pathogen Marasmius crinis-equi.</title>
        <authorList>
            <person name="Cohen S.P."/>
            <person name="Baruah I.K."/>
            <person name="Amoako-Attah I."/>
            <person name="Bukari Y."/>
            <person name="Meinhardt L.W."/>
            <person name="Bailey B.A."/>
        </authorList>
    </citation>
    <scope>NUCLEOTIDE SEQUENCE [LARGE SCALE GENOMIC DNA]</scope>
    <source>
        <strain evidence="3 4">GH-76</strain>
    </source>
</reference>
<feature type="compositionally biased region" description="Pro residues" evidence="1">
    <location>
        <begin position="1393"/>
        <end position="1402"/>
    </location>
</feature>
<evidence type="ECO:0000259" key="2">
    <source>
        <dbReference type="Pfam" id="PF25794"/>
    </source>
</evidence>
<dbReference type="NCBIfam" id="NF047352">
    <property type="entry name" value="P_loop_sacsin"/>
    <property type="match status" value="1"/>
</dbReference>
<feature type="compositionally biased region" description="Basic and acidic residues" evidence="1">
    <location>
        <begin position="1373"/>
        <end position="1386"/>
    </location>
</feature>
<dbReference type="InterPro" id="IPR022155">
    <property type="entry name" value="DUF3684"/>
</dbReference>
<dbReference type="PANTHER" id="PTHR47839:SF1">
    <property type="entry name" value="DOMAIN PROTEIN, PUTATIVE (AFU_ORTHOLOGUE AFUA_6G04830)-RELATED"/>
    <property type="match status" value="1"/>
</dbReference>
<sequence>MATRIDWDSGYDEAVEVNQRALIDKVLARYSAEFTVFRELLQNSDDAQSKRVEIHFQSAAFLEGKPLDESALPNLKTTPVKKWIFKNDGMAFRDEDWNRLKKIAEGNPDEDKIGAFGVGFYSLFSVTDEPKVLSGDQWMWFYWNKDQLIARRGKAKGNDSDDTAPEPDSSQWTSFEMPLREDSPIPVAFDFTRFLASSITFMTHLSQVSVFFDDKCLVKLSKSAGSPKQLGMPKHLQVQSKFNTMRIATFQTTPLHIQAEVMRWVYSSGTERPPPPTAVQPVKTPNTNSWLSSFFRSAAPSKPATPLPPPPPELPVDHLAVSTTTVSLSIFSAQAETHLDNKVAAEIHRSTKKKPPARLKYDLIYTAKDQYDASKKEDEDLPFATGSVFQGLRADLEGTGAGRIFIVSFGSSHLRIPYILKLSNLGACDSADNWTGGTYGGIVARAAYELELNEIKTLWEGATSASQPPDPELRTWLTNKAIHALKFFTFHQSTPSADISSLLESAFFSCAGGKTFPIMTSVGVRDASQVRLPDSSFTFLKNLPVLPEEVLTGARPMVTSLQNRGLIKAICFDDVLKELQQRPLPEAEMTACLKWWTSIKGSLTLGARTSFLENAVLITGVPGSKDERIIPLSTIKTFFNPRNGLGIPLDGPLPDHMLPVSISKQLAPDQLASSFPWKELSILDWLQHICTATCPAESDIRLSPPWSEKVLGVIVRAWPSAPNETKMQIVDMVQTVPCIPTSGGMKQPREAYFSSADIFHDLPVVTLPSGATVKGPMERVLTALKVRKHVDLQVIFNRMVKTKEWTTAELVKYLVSVRETLSADEIAKLKATVAFTAEGGDSTKRYQARQLYEPLDVFRQLGLPVMDWGKQTKWRSSSDEAKFLFDLGLKRQPPLADLIRLCSGDDEKIRELALTYLVDHIPSVYNDYDPVHYRDVKFIPSKKTGQKCLCSPQEVYANSKWAAFNLPTLNSSKIDLATKLKIRDLPTSTTLLDILTTRPPKDEAQAREWFQILSAHVGEFSSTQLSKLSQLPIIPVGTHEKKTIYRSPSQCYFGQEAKQTFHSKLFVFIDFGSVANGFLNACGVKPQPTTDEVAQILLNNPSNFYQLAGGAENFLIELKAIAANSRLLTQGTLSRMKKAPVLLAFQRKQVSGKAALEDEEREVPAGLKTADKIIIADDGNALQLFGDSLFIAPPDNTLEDFYFLLGSRRLSSLVKEDPKHTDEIKNSKQAVEIRNLILERLPLFLHEHTHARTRLSYSWLKTGNNFVVKSFGKVSITKHLNYGDVRLSKAQDASAVSYRPSSSSLELWLAGHTQIDMYEVAMAFNRHFFDAPKANDTLLFMTLLSSDLRSLKRRGYNVDRILREQDAQRQAIREAQIKAASEKAANHNDNQPPMLPPPPPISVPDQSKELGEVASGSSSPKRHSLIQNWSQKLKNIGHPGPGTGTGTDKDAVPPPPPLNRTTRPQMQKTPAQGETPLQNISANIDVAVRGCRPESGDLIQNREQMQRVKESLDEGYCDVSGRVGDLREIGKMGDVKVYVPNDVPQPQMATFMKDKHDPIARLVHLMVLLSQIYNIPLKSLHIFHDQGGGLIAFNRNGSIFFNLRYYEAWHDEEVVRKELKTALISWYFTLAHEIAHNLVQPHNSEHEFYFSAICEKHLINLGSVLATL</sequence>
<accession>A0ABR3FXT2</accession>
<dbReference type="InterPro" id="IPR036890">
    <property type="entry name" value="HATPase_C_sf"/>
</dbReference>
<feature type="compositionally biased region" description="Polar residues" evidence="1">
    <location>
        <begin position="1459"/>
        <end position="1479"/>
    </location>
</feature>
<comment type="caution">
    <text evidence="3">The sequence shown here is derived from an EMBL/GenBank/DDBJ whole genome shotgun (WGS) entry which is preliminary data.</text>
</comment>
<dbReference type="Gene3D" id="3.30.565.10">
    <property type="entry name" value="Histidine kinase-like ATPase, C-terminal domain"/>
    <property type="match status" value="1"/>
</dbReference>
<evidence type="ECO:0000313" key="4">
    <source>
        <dbReference type="Proteomes" id="UP001465976"/>
    </source>
</evidence>
<dbReference type="PANTHER" id="PTHR47839">
    <property type="entry name" value="DOMAIN PROTEIN, PUTATIVE (AFU_ORTHOLOGUE AFUA_6G04830)-RELATED"/>
    <property type="match status" value="1"/>
</dbReference>
<dbReference type="PRINTS" id="PR00775">
    <property type="entry name" value="HEATSHOCK90"/>
</dbReference>
<organism evidence="3 4">
    <name type="scientific">Marasmius crinis-equi</name>
    <dbReference type="NCBI Taxonomy" id="585013"/>
    <lineage>
        <taxon>Eukaryota</taxon>
        <taxon>Fungi</taxon>
        <taxon>Dikarya</taxon>
        <taxon>Basidiomycota</taxon>
        <taxon>Agaricomycotina</taxon>
        <taxon>Agaricomycetes</taxon>
        <taxon>Agaricomycetidae</taxon>
        <taxon>Agaricales</taxon>
        <taxon>Marasmiineae</taxon>
        <taxon>Marasmiaceae</taxon>
        <taxon>Marasmius</taxon>
    </lineage>
</organism>